<dbReference type="CDD" id="cd00090">
    <property type="entry name" value="HTH_ARSR"/>
    <property type="match status" value="1"/>
</dbReference>
<name>A0ABV3DSA4_9ACTN</name>
<dbReference type="InterPro" id="IPR039422">
    <property type="entry name" value="MarR/SlyA-like"/>
</dbReference>
<dbReference type="InterPro" id="IPR000835">
    <property type="entry name" value="HTH_MarR-typ"/>
</dbReference>
<dbReference type="SMART" id="SM00418">
    <property type="entry name" value="HTH_ARSR"/>
    <property type="match status" value="1"/>
</dbReference>
<dbReference type="SUPFAM" id="SSF46785">
    <property type="entry name" value="Winged helix' DNA-binding domain"/>
    <property type="match status" value="1"/>
</dbReference>
<dbReference type="PRINTS" id="PR00598">
    <property type="entry name" value="HTHMARR"/>
</dbReference>
<keyword evidence="4" id="KW-1185">Reference proteome</keyword>
<reference evidence="3 4" key="1">
    <citation type="submission" date="2024-06" db="EMBL/GenBank/DDBJ databases">
        <title>The Natural Products Discovery Center: Release of the First 8490 Sequenced Strains for Exploring Actinobacteria Biosynthetic Diversity.</title>
        <authorList>
            <person name="Kalkreuter E."/>
            <person name="Kautsar S.A."/>
            <person name="Yang D."/>
            <person name="Bader C.D."/>
            <person name="Teijaro C.N."/>
            <person name="Fluegel L."/>
            <person name="Davis C.M."/>
            <person name="Simpson J.R."/>
            <person name="Lauterbach L."/>
            <person name="Steele A.D."/>
            <person name="Gui C."/>
            <person name="Meng S."/>
            <person name="Li G."/>
            <person name="Viehrig K."/>
            <person name="Ye F."/>
            <person name="Su P."/>
            <person name="Kiefer A.F."/>
            <person name="Nichols A."/>
            <person name="Cepeda A.J."/>
            <person name="Yan W."/>
            <person name="Fan B."/>
            <person name="Jiang Y."/>
            <person name="Adhikari A."/>
            <person name="Zheng C.-J."/>
            <person name="Schuster L."/>
            <person name="Cowan T.M."/>
            <person name="Smanski M.J."/>
            <person name="Chevrette M.G."/>
            <person name="De Carvalho L.P.S."/>
            <person name="Shen B."/>
        </authorList>
    </citation>
    <scope>NUCLEOTIDE SEQUENCE [LARGE SCALE GENOMIC DNA]</scope>
    <source>
        <strain evidence="3 4">NPDC048946</strain>
    </source>
</reference>
<feature type="domain" description="HTH marR-type" evidence="2">
    <location>
        <begin position="1"/>
        <end position="147"/>
    </location>
</feature>
<evidence type="ECO:0000313" key="4">
    <source>
        <dbReference type="Proteomes" id="UP001551482"/>
    </source>
</evidence>
<evidence type="ECO:0000313" key="3">
    <source>
        <dbReference type="EMBL" id="MEU8138054.1"/>
    </source>
</evidence>
<evidence type="ECO:0000259" key="2">
    <source>
        <dbReference type="PROSITE" id="PS50995"/>
    </source>
</evidence>
<dbReference type="InterPro" id="IPR036390">
    <property type="entry name" value="WH_DNA-bd_sf"/>
</dbReference>
<accession>A0ABV3DSA4</accession>
<dbReference type="InterPro" id="IPR001845">
    <property type="entry name" value="HTH_ArsR_DNA-bd_dom"/>
</dbReference>
<protein>
    <submittedName>
        <fullName evidence="3">MarR family transcriptional regulator</fullName>
    </submittedName>
</protein>
<evidence type="ECO:0000256" key="1">
    <source>
        <dbReference type="SAM" id="MobiDB-lite"/>
    </source>
</evidence>
<dbReference type="Pfam" id="PF01047">
    <property type="entry name" value="MarR"/>
    <property type="match status" value="1"/>
</dbReference>
<dbReference type="PANTHER" id="PTHR33164:SF57">
    <property type="entry name" value="MARR-FAMILY TRANSCRIPTIONAL REGULATOR"/>
    <property type="match status" value="1"/>
</dbReference>
<organism evidence="3 4">
    <name type="scientific">Streptodolium elevatio</name>
    <dbReference type="NCBI Taxonomy" id="3157996"/>
    <lineage>
        <taxon>Bacteria</taxon>
        <taxon>Bacillati</taxon>
        <taxon>Actinomycetota</taxon>
        <taxon>Actinomycetes</taxon>
        <taxon>Kitasatosporales</taxon>
        <taxon>Streptomycetaceae</taxon>
        <taxon>Streptodolium</taxon>
    </lineage>
</organism>
<dbReference type="PROSITE" id="PS50995">
    <property type="entry name" value="HTH_MARR_2"/>
    <property type="match status" value="1"/>
</dbReference>
<dbReference type="EMBL" id="JBEZFP010000109">
    <property type="protein sequence ID" value="MEU8138054.1"/>
    <property type="molecule type" value="Genomic_DNA"/>
</dbReference>
<sequence>MALTAEDDPAVRRIEAFIGQVTAMSRLPASRRRLRRLAEIDTHESGLSILLLLRRTGPLSVTDLARNLGVNQSTASRQIAPLEEDGFITRTVHPAHRRITLLDLSEEGLAACERAQAVGRRDIAWAVKDWAPEDRAALGELMERFWEAWSQVAESQGLVPDVTDPAPTPATPTQSPEPAPAPRPRAGRSGP</sequence>
<dbReference type="Gene3D" id="1.10.10.10">
    <property type="entry name" value="Winged helix-like DNA-binding domain superfamily/Winged helix DNA-binding domain"/>
    <property type="match status" value="1"/>
</dbReference>
<comment type="caution">
    <text evidence="3">The sequence shown here is derived from an EMBL/GenBank/DDBJ whole genome shotgun (WGS) entry which is preliminary data.</text>
</comment>
<gene>
    <name evidence="3" type="ORF">AB0C36_31665</name>
</gene>
<dbReference type="RefSeq" id="WP_358360841.1">
    <property type="nucleotide sequence ID" value="NZ_JBEZFP010000109.1"/>
</dbReference>
<dbReference type="SMART" id="SM00347">
    <property type="entry name" value="HTH_MARR"/>
    <property type="match status" value="1"/>
</dbReference>
<dbReference type="Proteomes" id="UP001551482">
    <property type="component" value="Unassembled WGS sequence"/>
</dbReference>
<feature type="compositionally biased region" description="Pro residues" evidence="1">
    <location>
        <begin position="166"/>
        <end position="183"/>
    </location>
</feature>
<dbReference type="InterPro" id="IPR011991">
    <property type="entry name" value="ArsR-like_HTH"/>
</dbReference>
<dbReference type="PANTHER" id="PTHR33164">
    <property type="entry name" value="TRANSCRIPTIONAL REGULATOR, MARR FAMILY"/>
    <property type="match status" value="1"/>
</dbReference>
<dbReference type="InterPro" id="IPR036388">
    <property type="entry name" value="WH-like_DNA-bd_sf"/>
</dbReference>
<proteinExistence type="predicted"/>
<feature type="region of interest" description="Disordered" evidence="1">
    <location>
        <begin position="156"/>
        <end position="191"/>
    </location>
</feature>